<proteinExistence type="predicted"/>
<keyword evidence="1" id="KW-0472">Membrane</keyword>
<comment type="caution">
    <text evidence="3">The sequence shown here is derived from an EMBL/GenBank/DDBJ whole genome shotgun (WGS) entry which is preliminary data.</text>
</comment>
<gene>
    <name evidence="3" type="ORF">Lste_0984</name>
</gene>
<keyword evidence="1" id="KW-1133">Transmembrane helix</keyword>
<accession>A0A0W0ZF90</accession>
<protein>
    <recommendedName>
        <fullName evidence="2">DUF4116 domain-containing protein</fullName>
    </recommendedName>
</protein>
<sequence>MLSKFELEELEKVKGHIALLQNTPEDLKANETFMLEAIKLNPYAMRYAAPILKKKESFALKAIAINCRSYIYLDVTLQDRENITAFAIRQDHSLYFYASDRLKTDEHFKINALKINSWHPWIKLNKVIKNNFLEGLDDTFAIMYGDYGILKKINGAELDPNQLKHGLIDITLLPQISNFLINYGMPGKQSTDNPFKYVRDAERWNDATMLRSIACFIGFGLQFLRFAMAAAATLMVLPAVALVHILKFPMTYYYQHKALQLEGVICNAHSNQPVSGNTTTLAEFVATTNSSLNDLSGYKSSDITSYSEDNITVDRYGSLRSTNPLLFFKPLNSHTPSHLRAKEIVTALELDEKYNPNDSKESAIGRSFY</sequence>
<dbReference type="PATRIC" id="fig|947033.5.peg.1051"/>
<feature type="transmembrane region" description="Helical" evidence="1">
    <location>
        <begin position="223"/>
        <end position="246"/>
    </location>
</feature>
<evidence type="ECO:0000313" key="4">
    <source>
        <dbReference type="Proteomes" id="UP000054926"/>
    </source>
</evidence>
<dbReference type="RefSeq" id="WP_058509969.1">
    <property type="nucleotide sequence ID" value="NZ_LNYY01000019.1"/>
</dbReference>
<keyword evidence="4" id="KW-1185">Reference proteome</keyword>
<dbReference type="AlphaFoldDB" id="A0A0W0ZF90"/>
<reference evidence="3 4" key="1">
    <citation type="submission" date="2015-11" db="EMBL/GenBank/DDBJ databases">
        <title>Genomic analysis of 38 Legionella species identifies large and diverse effector repertoires.</title>
        <authorList>
            <person name="Burstein D."/>
            <person name="Amaro F."/>
            <person name="Zusman T."/>
            <person name="Lifshitz Z."/>
            <person name="Cohen O."/>
            <person name="Gilbert J.A."/>
            <person name="Pupko T."/>
            <person name="Shuman H.A."/>
            <person name="Segal G."/>
        </authorList>
    </citation>
    <scope>NUCLEOTIDE SEQUENCE [LARGE SCALE GENOMIC DNA]</scope>
    <source>
        <strain evidence="3 4">IMVS3376</strain>
    </source>
</reference>
<evidence type="ECO:0000313" key="3">
    <source>
        <dbReference type="EMBL" id="KTD67826.1"/>
    </source>
</evidence>
<dbReference type="Pfam" id="PF13475">
    <property type="entry name" value="DUF4116"/>
    <property type="match status" value="1"/>
</dbReference>
<evidence type="ECO:0000256" key="1">
    <source>
        <dbReference type="SAM" id="Phobius"/>
    </source>
</evidence>
<organism evidence="3 4">
    <name type="scientific">Legionella steelei</name>
    <dbReference type="NCBI Taxonomy" id="947033"/>
    <lineage>
        <taxon>Bacteria</taxon>
        <taxon>Pseudomonadati</taxon>
        <taxon>Pseudomonadota</taxon>
        <taxon>Gammaproteobacteria</taxon>
        <taxon>Legionellales</taxon>
        <taxon>Legionellaceae</taxon>
        <taxon>Legionella</taxon>
    </lineage>
</organism>
<dbReference type="EMBL" id="LNYY01000019">
    <property type="protein sequence ID" value="KTD67826.1"/>
    <property type="molecule type" value="Genomic_DNA"/>
</dbReference>
<evidence type="ECO:0000259" key="2">
    <source>
        <dbReference type="Pfam" id="PF13475"/>
    </source>
</evidence>
<feature type="domain" description="DUF4116" evidence="2">
    <location>
        <begin position="16"/>
        <end position="53"/>
    </location>
</feature>
<dbReference type="Proteomes" id="UP000054926">
    <property type="component" value="Unassembled WGS sequence"/>
</dbReference>
<dbReference type="InterPro" id="IPR025197">
    <property type="entry name" value="DUF4116"/>
</dbReference>
<keyword evidence="1" id="KW-0812">Transmembrane</keyword>
<name>A0A0W0ZF90_9GAMM</name>
<dbReference type="OrthoDB" id="5634798at2"/>